<name>A0ACB9MIZ5_BAUVA</name>
<organism evidence="1 2">
    <name type="scientific">Bauhinia variegata</name>
    <name type="common">Purple orchid tree</name>
    <name type="synonym">Phanera variegata</name>
    <dbReference type="NCBI Taxonomy" id="167791"/>
    <lineage>
        <taxon>Eukaryota</taxon>
        <taxon>Viridiplantae</taxon>
        <taxon>Streptophyta</taxon>
        <taxon>Embryophyta</taxon>
        <taxon>Tracheophyta</taxon>
        <taxon>Spermatophyta</taxon>
        <taxon>Magnoliopsida</taxon>
        <taxon>eudicotyledons</taxon>
        <taxon>Gunneridae</taxon>
        <taxon>Pentapetalae</taxon>
        <taxon>rosids</taxon>
        <taxon>fabids</taxon>
        <taxon>Fabales</taxon>
        <taxon>Fabaceae</taxon>
        <taxon>Cercidoideae</taxon>
        <taxon>Cercideae</taxon>
        <taxon>Bauhiniinae</taxon>
        <taxon>Bauhinia</taxon>
    </lineage>
</organism>
<evidence type="ECO:0000313" key="2">
    <source>
        <dbReference type="Proteomes" id="UP000828941"/>
    </source>
</evidence>
<dbReference type="EMBL" id="CM039434">
    <property type="protein sequence ID" value="KAI4323454.1"/>
    <property type="molecule type" value="Genomic_DNA"/>
</dbReference>
<protein>
    <submittedName>
        <fullName evidence="1">Uncharacterized protein</fullName>
    </submittedName>
</protein>
<accession>A0ACB9MIZ5</accession>
<gene>
    <name evidence="1" type="ORF">L6164_023057</name>
</gene>
<proteinExistence type="predicted"/>
<keyword evidence="2" id="KW-1185">Reference proteome</keyword>
<reference evidence="1 2" key="1">
    <citation type="journal article" date="2022" name="DNA Res.">
        <title>Chromosomal-level genome assembly of the orchid tree Bauhinia variegata (Leguminosae; Cercidoideae) supports the allotetraploid origin hypothesis of Bauhinia.</title>
        <authorList>
            <person name="Zhong Y."/>
            <person name="Chen Y."/>
            <person name="Zheng D."/>
            <person name="Pang J."/>
            <person name="Liu Y."/>
            <person name="Luo S."/>
            <person name="Meng S."/>
            <person name="Qian L."/>
            <person name="Wei D."/>
            <person name="Dai S."/>
            <person name="Zhou R."/>
        </authorList>
    </citation>
    <scope>NUCLEOTIDE SEQUENCE [LARGE SCALE GENOMIC DNA]</scope>
    <source>
        <strain evidence="1">BV-YZ2020</strain>
    </source>
</reference>
<comment type="caution">
    <text evidence="1">The sequence shown here is derived from an EMBL/GenBank/DDBJ whole genome shotgun (WGS) entry which is preliminary data.</text>
</comment>
<sequence>MAMPSICSSPNSSPTLPAISLSSIPAFPSLKTHHSLQPTSPTSSSSPNFNANLISSDVLVLAVEAVALASAAVEAARDAVSVASEVGIVGCFGDCENNMVKDAGMGLEMRRKKRRKRRKGLEFMEEENESSHSEQRVLVGSGKSGFLSSRQEAELCLFLKEGAKIEEANVRISESQKYMPIPRKPALFVDMKRRNRDRILCNQRESQERISRSFRGLVASIAEGYQGKGLSLQDLIQEGTIGLLHGARKFDPDRGYKLSTYVYWWIKQAIIRAVAKKSRLVRLPGNKCEMVAKVAEAKNLLSNQLRRIPSYDETAEVLNVNESIVRLVSERCRIPISLDRTVTDRGSMTLKEIVQGPEELIPEKMFERELMKQEAKKLIETLTKREAEIVRLHFGLNGESPKSFEEIGRLLKLSRERVRQINGIALSKLKETTIVDSLKYYVV</sequence>
<evidence type="ECO:0000313" key="1">
    <source>
        <dbReference type="EMBL" id="KAI4323454.1"/>
    </source>
</evidence>
<dbReference type="Proteomes" id="UP000828941">
    <property type="component" value="Chromosome 9"/>
</dbReference>